<feature type="transmembrane region" description="Helical" evidence="1">
    <location>
        <begin position="96"/>
        <end position="113"/>
    </location>
</feature>
<dbReference type="AlphaFoldDB" id="A0A550CCC1"/>
<keyword evidence="1" id="KW-0472">Membrane</keyword>
<comment type="caution">
    <text evidence="2">The sequence shown here is derived from an EMBL/GenBank/DDBJ whole genome shotgun (WGS) entry which is preliminary data.</text>
</comment>
<gene>
    <name evidence="2" type="ORF">BD626DRAFT_60109</name>
</gene>
<dbReference type="EMBL" id="VDMD01000013">
    <property type="protein sequence ID" value="TRM62336.1"/>
    <property type="molecule type" value="Genomic_DNA"/>
</dbReference>
<keyword evidence="1" id="KW-1133">Transmembrane helix</keyword>
<keyword evidence="1" id="KW-0812">Transmembrane</keyword>
<proteinExistence type="predicted"/>
<keyword evidence="3" id="KW-1185">Reference proteome</keyword>
<feature type="transmembrane region" description="Helical" evidence="1">
    <location>
        <begin position="50"/>
        <end position="76"/>
    </location>
</feature>
<name>A0A550CCC1_9AGAR</name>
<dbReference type="PANTHER" id="PTHR40465:SF1">
    <property type="entry name" value="DUF6534 DOMAIN-CONTAINING PROTEIN"/>
    <property type="match status" value="1"/>
</dbReference>
<dbReference type="Proteomes" id="UP000320762">
    <property type="component" value="Unassembled WGS sequence"/>
</dbReference>
<reference evidence="2 3" key="1">
    <citation type="journal article" date="2019" name="New Phytol.">
        <title>Comparative genomics reveals unique wood-decay strategies and fruiting body development in the Schizophyllaceae.</title>
        <authorList>
            <person name="Almasi E."/>
            <person name="Sahu N."/>
            <person name="Krizsan K."/>
            <person name="Balint B."/>
            <person name="Kovacs G.M."/>
            <person name="Kiss B."/>
            <person name="Cseklye J."/>
            <person name="Drula E."/>
            <person name="Henrissat B."/>
            <person name="Nagy I."/>
            <person name="Chovatia M."/>
            <person name="Adam C."/>
            <person name="LaButti K."/>
            <person name="Lipzen A."/>
            <person name="Riley R."/>
            <person name="Grigoriev I.V."/>
            <person name="Nagy L.G."/>
        </authorList>
    </citation>
    <scope>NUCLEOTIDE SEQUENCE [LARGE SCALE GENOMIC DNA]</scope>
    <source>
        <strain evidence="2 3">NL-1724</strain>
    </source>
</reference>
<sequence length="220" mass="24515">MATAGLTIAEDEQGPMFIGFIFNTTLLGLLSLQVHAYSRAYKSDAQWIRIFVYSLYTINVLNTVFIAIYLYTAVIIHFGDEHYLATATWAFDTTPAMTGIIAAMVQLFYAWRLTILTRSFTVPAAIVVTTLLGLVGALVTTYYCTSFMYFEDFVEFKAWPIVWLISGCVSDVIITISLVCHLCVLLPSAYVLLMSCCSQSTEHGFWSIRVPTLTSRAATT</sequence>
<dbReference type="OrthoDB" id="3046394at2759"/>
<dbReference type="STRING" id="97359.A0A550CCC1"/>
<accession>A0A550CCC1</accession>
<evidence type="ECO:0000313" key="2">
    <source>
        <dbReference type="EMBL" id="TRM62336.1"/>
    </source>
</evidence>
<protein>
    <recommendedName>
        <fullName evidence="4">Integral membrane protein</fullName>
    </recommendedName>
</protein>
<evidence type="ECO:0000256" key="1">
    <source>
        <dbReference type="SAM" id="Phobius"/>
    </source>
</evidence>
<dbReference type="PANTHER" id="PTHR40465">
    <property type="entry name" value="CHROMOSOME 1, WHOLE GENOME SHOTGUN SEQUENCE"/>
    <property type="match status" value="1"/>
</dbReference>
<feature type="transmembrane region" description="Helical" evidence="1">
    <location>
        <begin position="125"/>
        <end position="149"/>
    </location>
</feature>
<feature type="transmembrane region" description="Helical" evidence="1">
    <location>
        <begin position="161"/>
        <end position="186"/>
    </location>
</feature>
<evidence type="ECO:0000313" key="3">
    <source>
        <dbReference type="Proteomes" id="UP000320762"/>
    </source>
</evidence>
<feature type="transmembrane region" description="Helical" evidence="1">
    <location>
        <begin position="16"/>
        <end position="38"/>
    </location>
</feature>
<evidence type="ECO:0008006" key="4">
    <source>
        <dbReference type="Google" id="ProtNLM"/>
    </source>
</evidence>
<organism evidence="2 3">
    <name type="scientific">Schizophyllum amplum</name>
    <dbReference type="NCBI Taxonomy" id="97359"/>
    <lineage>
        <taxon>Eukaryota</taxon>
        <taxon>Fungi</taxon>
        <taxon>Dikarya</taxon>
        <taxon>Basidiomycota</taxon>
        <taxon>Agaricomycotina</taxon>
        <taxon>Agaricomycetes</taxon>
        <taxon>Agaricomycetidae</taxon>
        <taxon>Agaricales</taxon>
        <taxon>Schizophyllaceae</taxon>
        <taxon>Schizophyllum</taxon>
    </lineage>
</organism>